<dbReference type="Pfam" id="PF03205">
    <property type="entry name" value="MobB"/>
    <property type="match status" value="1"/>
</dbReference>
<gene>
    <name evidence="6" type="ORF">SCARUB_03435</name>
</gene>
<dbReference type="PATRIC" id="fig|1872076.5.peg.4089"/>
<evidence type="ECO:0000313" key="6">
    <source>
        <dbReference type="EMBL" id="ODS31447.1"/>
    </source>
</evidence>
<evidence type="ECO:0000256" key="2">
    <source>
        <dbReference type="ARBA" id="ARBA00022723"/>
    </source>
</evidence>
<dbReference type="InterPro" id="IPR004435">
    <property type="entry name" value="MobB_dom"/>
</dbReference>
<dbReference type="NCBIfam" id="TIGR00176">
    <property type="entry name" value="mobB"/>
    <property type="match status" value="1"/>
</dbReference>
<proteinExistence type="predicted"/>
<dbReference type="GO" id="GO:0046872">
    <property type="term" value="F:metal ion binding"/>
    <property type="evidence" value="ECO:0007669"/>
    <property type="project" value="UniProtKB-KW"/>
</dbReference>
<evidence type="ECO:0000259" key="5">
    <source>
        <dbReference type="PROSITE" id="PS51656"/>
    </source>
</evidence>
<evidence type="ECO:0000313" key="7">
    <source>
        <dbReference type="Proteomes" id="UP000094056"/>
    </source>
</evidence>
<dbReference type="GO" id="GO:0051539">
    <property type="term" value="F:4 iron, 4 sulfur cluster binding"/>
    <property type="evidence" value="ECO:0007669"/>
    <property type="project" value="UniProtKB-KW"/>
</dbReference>
<dbReference type="InterPro" id="IPR027417">
    <property type="entry name" value="P-loop_NTPase"/>
</dbReference>
<keyword evidence="2" id="KW-0479">Metal-binding</keyword>
<reference evidence="6 7" key="1">
    <citation type="submission" date="2016-07" db="EMBL/GenBank/DDBJ databases">
        <title>Draft genome of Scalindua rubra, obtained from a brine-seawater interface in the Red Sea, sheds light on salt adaptation in anammox bacteria.</title>
        <authorList>
            <person name="Speth D.R."/>
            <person name="Lagkouvardos I."/>
            <person name="Wang Y."/>
            <person name="Qian P.-Y."/>
            <person name="Dutilh B.E."/>
            <person name="Jetten M.S."/>
        </authorList>
    </citation>
    <scope>NUCLEOTIDE SEQUENCE [LARGE SCALE GENOMIC DNA]</scope>
    <source>
        <strain evidence="6">BSI-1</strain>
    </source>
</reference>
<dbReference type="PROSITE" id="PS51656">
    <property type="entry name" value="4FE4S"/>
    <property type="match status" value="1"/>
</dbReference>
<dbReference type="InterPro" id="IPR052539">
    <property type="entry name" value="MGD_biosynthesis_adapter"/>
</dbReference>
<dbReference type="Proteomes" id="UP000094056">
    <property type="component" value="Unassembled WGS sequence"/>
</dbReference>
<protein>
    <submittedName>
        <fullName evidence="6">Molybdopterin-guanine dinucleotide biosynthesis protein</fullName>
    </submittedName>
</protein>
<accession>A0A1E3X736</accession>
<dbReference type="GO" id="GO:0006777">
    <property type="term" value="P:Mo-molybdopterin cofactor biosynthetic process"/>
    <property type="evidence" value="ECO:0007669"/>
    <property type="project" value="InterPro"/>
</dbReference>
<keyword evidence="3" id="KW-0408">Iron</keyword>
<dbReference type="InterPro" id="IPR007202">
    <property type="entry name" value="4Fe-4S_dom"/>
</dbReference>
<evidence type="ECO:0000256" key="3">
    <source>
        <dbReference type="ARBA" id="ARBA00023004"/>
    </source>
</evidence>
<comment type="caution">
    <text evidence="6">The sequence shown here is derived from an EMBL/GenBank/DDBJ whole genome shotgun (WGS) entry which is preliminary data.</text>
</comment>
<dbReference type="PANTHER" id="PTHR40072">
    <property type="entry name" value="MOLYBDOPTERIN-GUANINE DINUCLEOTIDE BIOSYNTHESIS ADAPTER PROTEIN-RELATED"/>
    <property type="match status" value="1"/>
</dbReference>
<dbReference type="Gene3D" id="3.40.50.300">
    <property type="entry name" value="P-loop containing nucleotide triphosphate hydrolases"/>
    <property type="match status" value="1"/>
</dbReference>
<name>A0A1E3X736_9BACT</name>
<evidence type="ECO:0000256" key="1">
    <source>
        <dbReference type="ARBA" id="ARBA00022485"/>
    </source>
</evidence>
<keyword evidence="4" id="KW-0411">Iron-sulfur</keyword>
<dbReference type="Pfam" id="PF04060">
    <property type="entry name" value="FeS"/>
    <property type="match status" value="1"/>
</dbReference>
<dbReference type="GO" id="GO:0005525">
    <property type="term" value="F:GTP binding"/>
    <property type="evidence" value="ECO:0007669"/>
    <property type="project" value="InterPro"/>
</dbReference>
<dbReference type="AlphaFoldDB" id="A0A1E3X736"/>
<evidence type="ECO:0000256" key="4">
    <source>
        <dbReference type="ARBA" id="ARBA00023014"/>
    </source>
</evidence>
<dbReference type="EMBL" id="MAYW01000117">
    <property type="protein sequence ID" value="ODS31447.1"/>
    <property type="molecule type" value="Genomic_DNA"/>
</dbReference>
<dbReference type="PANTHER" id="PTHR40072:SF1">
    <property type="entry name" value="MOLYBDOPTERIN-GUANINE DINUCLEOTIDE BIOSYNTHESIS ADAPTER PROTEIN"/>
    <property type="match status" value="1"/>
</dbReference>
<sequence>MIIGIYGLRNAGKTTLLESLTRELVNDSYKVATVKYATVDISIDKEGKDSWRHKKAGAVSVCVSGKNETAFITEGVSGFDDIISTLQNLSHPDVILVEGCEVQEIPKIAVGDVEEREKTIFRYNNNLPEIKTYIKESIEAEKIYSKLPKTNCEKCGYNCEEMSKLIMQGHKTLKDCKSLSDKPIYVTVNGEEVVMAKFAKDLMAHTIFGTLSALKGINEIDEVRIKIKKHETWNEDKIVSFKPEGTGLTH</sequence>
<dbReference type="SUPFAM" id="SSF52540">
    <property type="entry name" value="P-loop containing nucleoside triphosphate hydrolases"/>
    <property type="match status" value="1"/>
</dbReference>
<keyword evidence="1" id="KW-0004">4Fe-4S</keyword>
<organism evidence="6 7">
    <name type="scientific">Candidatus Scalindua rubra</name>
    <dbReference type="NCBI Taxonomy" id="1872076"/>
    <lineage>
        <taxon>Bacteria</taxon>
        <taxon>Pseudomonadati</taxon>
        <taxon>Planctomycetota</taxon>
        <taxon>Candidatus Brocadiia</taxon>
        <taxon>Candidatus Brocadiales</taxon>
        <taxon>Candidatus Scalinduaceae</taxon>
        <taxon>Candidatus Scalindua</taxon>
    </lineage>
</organism>
<feature type="domain" description="4Fe-4S" evidence="5">
    <location>
        <begin position="133"/>
        <end position="194"/>
    </location>
</feature>